<dbReference type="PANTHER" id="PTHR43685:SF2">
    <property type="entry name" value="GLYCOSYLTRANSFERASE 2-LIKE DOMAIN-CONTAINING PROTEIN"/>
    <property type="match status" value="1"/>
</dbReference>
<evidence type="ECO:0000313" key="3">
    <source>
        <dbReference type="Proteomes" id="UP001597212"/>
    </source>
</evidence>
<dbReference type="RefSeq" id="WP_125757263.1">
    <property type="nucleotide sequence ID" value="NZ_JBHTOK010000064.1"/>
</dbReference>
<feature type="domain" description="Glycosyltransferase 2-like" evidence="1">
    <location>
        <begin position="7"/>
        <end position="131"/>
    </location>
</feature>
<reference evidence="3" key="1">
    <citation type="journal article" date="2019" name="Int. J. Syst. Evol. Microbiol.">
        <title>The Global Catalogue of Microorganisms (GCM) 10K type strain sequencing project: providing services to taxonomists for standard genome sequencing and annotation.</title>
        <authorList>
            <consortium name="The Broad Institute Genomics Platform"/>
            <consortium name="The Broad Institute Genome Sequencing Center for Infectious Disease"/>
            <person name="Wu L."/>
            <person name="Ma J."/>
        </authorList>
    </citation>
    <scope>NUCLEOTIDE SEQUENCE [LARGE SCALE GENOMIC DNA]</scope>
    <source>
        <strain evidence="3">CCM 8912</strain>
    </source>
</reference>
<gene>
    <name evidence="2" type="ORF">ACFQ5K_07660</name>
</gene>
<dbReference type="InterPro" id="IPR029044">
    <property type="entry name" value="Nucleotide-diphossugar_trans"/>
</dbReference>
<proteinExistence type="predicted"/>
<dbReference type="SUPFAM" id="SSF53448">
    <property type="entry name" value="Nucleotide-diphospho-sugar transferases"/>
    <property type="match status" value="1"/>
</dbReference>
<dbReference type="Pfam" id="PF00535">
    <property type="entry name" value="Glycos_transf_2"/>
    <property type="match status" value="1"/>
</dbReference>
<dbReference type="EMBL" id="JBHTOK010000064">
    <property type="protein sequence ID" value="MFD1441247.1"/>
    <property type="molecule type" value="Genomic_DNA"/>
</dbReference>
<protein>
    <submittedName>
        <fullName evidence="2">Glycosyltransferase family 2 protein</fullName>
    </submittedName>
</protein>
<keyword evidence="3" id="KW-1185">Reference proteome</keyword>
<comment type="caution">
    <text evidence="2">The sequence shown here is derived from an EMBL/GenBank/DDBJ whole genome shotgun (WGS) entry which is preliminary data.</text>
</comment>
<name>A0ABW4CV46_9LACO</name>
<dbReference type="InterPro" id="IPR050834">
    <property type="entry name" value="Glycosyltransf_2"/>
</dbReference>
<organism evidence="2 3">
    <name type="scientific">Lacticaseibacillus hegangensis</name>
    <dbReference type="NCBI Taxonomy" id="2486010"/>
    <lineage>
        <taxon>Bacteria</taxon>
        <taxon>Bacillati</taxon>
        <taxon>Bacillota</taxon>
        <taxon>Bacilli</taxon>
        <taxon>Lactobacillales</taxon>
        <taxon>Lactobacillaceae</taxon>
        <taxon>Lacticaseibacillus</taxon>
    </lineage>
</organism>
<accession>A0ABW4CV46</accession>
<dbReference type="PANTHER" id="PTHR43685">
    <property type="entry name" value="GLYCOSYLTRANSFERASE"/>
    <property type="match status" value="1"/>
</dbReference>
<evidence type="ECO:0000259" key="1">
    <source>
        <dbReference type="Pfam" id="PF00535"/>
    </source>
</evidence>
<sequence>MAQPLISVIMPVYNAEKYLAAALDSLLAQDYQNFEALLIDDGAVDTSPVILAEYARRDSRIRVTRVANGGQAQARTVGLAQARGQFITFMDSDDLALPTWLSGMAHAIGAADVAQVNYYTYLGATKSKFTKPFAAKAYTVRGDDCYRLWLEDKDLRGYLWNKLFRANLFTPALPVADFNLMEDAYLIGQLLPRITQINLVDEPLYCYRLHPASTVHDKFHQSDLIAIHQLGALYLQVAEAKPALSPVAVRKYAALSLFVLSKMNPAELVQNWGYVQQLGSVLSDYSRVFAKEVDAKEAKRLTATKPVKLTGSLHGRLAAWSELIGLPSTREADGEVLGDFAPDDAPRND</sequence>
<evidence type="ECO:0000313" key="2">
    <source>
        <dbReference type="EMBL" id="MFD1441247.1"/>
    </source>
</evidence>
<dbReference type="Proteomes" id="UP001597212">
    <property type="component" value="Unassembled WGS sequence"/>
</dbReference>
<dbReference type="Gene3D" id="3.90.550.10">
    <property type="entry name" value="Spore Coat Polysaccharide Biosynthesis Protein SpsA, Chain A"/>
    <property type="match status" value="1"/>
</dbReference>
<dbReference type="InterPro" id="IPR001173">
    <property type="entry name" value="Glyco_trans_2-like"/>
</dbReference>